<proteinExistence type="predicted"/>
<feature type="coiled-coil region" evidence="1">
    <location>
        <begin position="706"/>
        <end position="733"/>
    </location>
</feature>
<organism evidence="3 4">
    <name type="scientific">Rhizophagus irregularis</name>
    <dbReference type="NCBI Taxonomy" id="588596"/>
    <lineage>
        <taxon>Eukaryota</taxon>
        <taxon>Fungi</taxon>
        <taxon>Fungi incertae sedis</taxon>
        <taxon>Mucoromycota</taxon>
        <taxon>Glomeromycotina</taxon>
        <taxon>Glomeromycetes</taxon>
        <taxon>Glomerales</taxon>
        <taxon>Glomeraceae</taxon>
        <taxon>Rhizophagus</taxon>
    </lineage>
</organism>
<dbReference type="Proteomes" id="UP000234323">
    <property type="component" value="Unassembled WGS sequence"/>
</dbReference>
<evidence type="ECO:0000313" key="3">
    <source>
        <dbReference type="EMBL" id="PKY59389.1"/>
    </source>
</evidence>
<feature type="transmembrane region" description="Helical" evidence="2">
    <location>
        <begin position="1098"/>
        <end position="1119"/>
    </location>
</feature>
<dbReference type="SUPFAM" id="SSF82171">
    <property type="entry name" value="DPP6 N-terminal domain-like"/>
    <property type="match status" value="1"/>
</dbReference>
<accession>A0A2I1HKI5</accession>
<gene>
    <name evidence="3" type="ORF">RhiirA4_482104</name>
</gene>
<protein>
    <recommendedName>
        <fullName evidence="5">Ion transport domain-containing protein</fullName>
    </recommendedName>
</protein>
<dbReference type="EMBL" id="LLXI01003534">
    <property type="protein sequence ID" value="PKY59389.1"/>
    <property type="molecule type" value="Genomic_DNA"/>
</dbReference>
<keyword evidence="2" id="KW-0472">Membrane</keyword>
<sequence>MDEIIEIEIDEKEYFDKSQYDDGYIVKDYADFINDKGKDTHVAVSPDGSIVATFNSGDITIIKVATNEMNILLSDDDILGWSLAVTDIIENNIGFVAISGITKEDMNPKEVNEFRMADDIDDIEQFKLSWISSKGTIQLFKFELNDSTNHHFNTPKSPIYKKSLGGVIGFLKTSKTSENSDSDSVTLVCTNYIGIHKINIRLSGNKFEKYSSYLLPEILYKKLKNVKDETHKLEYLSKSRYQEFLMVDVNNHQTVQNIEIYNINTLQLVTVFYKYQDPLITKNNKPGIFAISTDSRLLAYSYGNNTIAIYLMENGLEVVLKKFDNISNIKFLEFIKEDEKLFIIEENRGDVKFHVWVISGCLNDYFPIPIDSKDTKDHILLSDNNDFVTEYKKYIPDMEPWIDNTPDTEPWTRGFLNNDKRFLLIIGQNSIQLWKSKSQNFKDFKDFKSFENSDLVNISISKFSFESRPKFQIKNDMTTVIIDACKSLVYLHTLNNTNSEEKCQKYVIGITNIIKDFIKKYPDNWKLMEVQYPLMVYLIISRSFSLIKYVLFGDNGQEKNADFLHKPQSKCVSDYDMDWDLNLNDLKLNNLDLNELDLDLNKLKLNDSVLASKLKNLKNILNDLKLEDLKKSKYRDLIDSELALNLNNLKLNDINLVDSNLNLKLNKLKSTLELNDLNLNRLKNLDLIDSELYSKLKDFKLNNLDLNELKLNDSELASKLKNLKNVLNDLKLEDLKKSKYKDLIDSELALNLDNLKLNDINLVDSNLNLKLNKLKSKLELNDLNLNRLKDLGLIDSKLYSKLKDLKLNDLNLNDVKLNDVKLNHLELALKLDQDQDAVMLAYLLEYYSENAMTHTGWMNNVIEIFPKLPEHYLETLFYKPCFGGMKFNFSNKRFEVSNDSLKLEVYLPVTWLMPAKSISFLQYKEIRNEELSNIFIYYIFGDEKLSPILTFLQGNQHKSSVAYFDAPVFEAFTTSRWKRAKRHWETRLMFYITFLFLFSFLSQLFLSDYDNQNKHNAMFMIVVGIFYYVGMFVLFGHPSLFDLNLTVPTFTLNDGTGNFTLTGESPDNTFDTIWGAILSAYYWGSINGSTYHYWPLKLFTFIGNVILVLVLSNMIIALMSDTFTQAKKYGIIGLLLFRTDLIHDYESINNPGYNPLYICFQRDSDMIKNWVEKSHELEETKLYSWFNDESM</sequence>
<reference evidence="3 4" key="1">
    <citation type="submission" date="2015-10" db="EMBL/GenBank/DDBJ databases">
        <title>Genome analyses suggest a sexual origin of heterokaryosis in a supposedly ancient asexual fungus.</title>
        <authorList>
            <person name="Ropars J."/>
            <person name="Sedzielewska K."/>
            <person name="Noel J."/>
            <person name="Charron P."/>
            <person name="Farinelli L."/>
            <person name="Marton T."/>
            <person name="Kruger M."/>
            <person name="Pelin A."/>
            <person name="Brachmann A."/>
            <person name="Corradi N."/>
        </authorList>
    </citation>
    <scope>NUCLEOTIDE SEQUENCE [LARGE SCALE GENOMIC DNA]</scope>
    <source>
        <strain evidence="3 4">A4</strain>
    </source>
</reference>
<evidence type="ECO:0000256" key="2">
    <source>
        <dbReference type="SAM" id="Phobius"/>
    </source>
</evidence>
<dbReference type="AlphaFoldDB" id="A0A2I1HKI5"/>
<evidence type="ECO:0008006" key="5">
    <source>
        <dbReference type="Google" id="ProtNLM"/>
    </source>
</evidence>
<feature type="transmembrane region" description="Helical" evidence="2">
    <location>
        <begin position="988"/>
        <end position="1006"/>
    </location>
</feature>
<keyword evidence="4" id="KW-1185">Reference proteome</keyword>
<keyword evidence="2" id="KW-0812">Transmembrane</keyword>
<feature type="transmembrane region" description="Helical" evidence="2">
    <location>
        <begin position="1018"/>
        <end position="1037"/>
    </location>
</feature>
<comment type="caution">
    <text evidence="3">The sequence shown here is derived from an EMBL/GenBank/DDBJ whole genome shotgun (WGS) entry which is preliminary data.</text>
</comment>
<keyword evidence="1" id="KW-0175">Coiled coil</keyword>
<keyword evidence="2" id="KW-1133">Transmembrane helix</keyword>
<dbReference type="VEuPathDB" id="FungiDB:RhiirA1_468008"/>
<dbReference type="VEuPathDB" id="FungiDB:FUN_009654"/>
<evidence type="ECO:0000313" key="4">
    <source>
        <dbReference type="Proteomes" id="UP000234323"/>
    </source>
</evidence>
<name>A0A2I1HKI5_9GLOM</name>
<evidence type="ECO:0000256" key="1">
    <source>
        <dbReference type="SAM" id="Coils"/>
    </source>
</evidence>
<dbReference type="VEuPathDB" id="FungiDB:RhiirFUN_021475"/>